<feature type="chain" id="PRO_5041317007" evidence="1">
    <location>
        <begin position="19"/>
        <end position="93"/>
    </location>
</feature>
<dbReference type="AlphaFoldDB" id="A0AA39HWA4"/>
<keyword evidence="1" id="KW-0732">Signal</keyword>
<dbReference type="EMBL" id="JAUCMV010000003">
    <property type="protein sequence ID" value="KAK0413303.1"/>
    <property type="molecule type" value="Genomic_DNA"/>
</dbReference>
<sequence length="93" mass="10595">MDLRSAFILCLLITAVMALPYSYITFKFKGSKPVKLFDQVDYSPSQFDLEKGSERPGTDVRERFYGARSDGFQSTSDDSELHTPNLPLVRRLL</sequence>
<organism evidence="2 3">
    <name type="scientific">Steinernema hermaphroditum</name>
    <dbReference type="NCBI Taxonomy" id="289476"/>
    <lineage>
        <taxon>Eukaryota</taxon>
        <taxon>Metazoa</taxon>
        <taxon>Ecdysozoa</taxon>
        <taxon>Nematoda</taxon>
        <taxon>Chromadorea</taxon>
        <taxon>Rhabditida</taxon>
        <taxon>Tylenchina</taxon>
        <taxon>Panagrolaimomorpha</taxon>
        <taxon>Strongyloidoidea</taxon>
        <taxon>Steinernematidae</taxon>
        <taxon>Steinernema</taxon>
    </lineage>
</organism>
<protein>
    <submittedName>
        <fullName evidence="2">Uncharacterized protein</fullName>
    </submittedName>
</protein>
<gene>
    <name evidence="2" type="ORF">QR680_006723</name>
</gene>
<accession>A0AA39HWA4</accession>
<reference evidence="2" key="1">
    <citation type="submission" date="2023-06" db="EMBL/GenBank/DDBJ databases">
        <title>Genomic analysis of the entomopathogenic nematode Steinernema hermaphroditum.</title>
        <authorList>
            <person name="Schwarz E.M."/>
            <person name="Heppert J.K."/>
            <person name="Baniya A."/>
            <person name="Schwartz H.T."/>
            <person name="Tan C.-H."/>
            <person name="Antoshechkin I."/>
            <person name="Sternberg P.W."/>
            <person name="Goodrich-Blair H."/>
            <person name="Dillman A.R."/>
        </authorList>
    </citation>
    <scope>NUCLEOTIDE SEQUENCE</scope>
    <source>
        <strain evidence="2">PS9179</strain>
        <tissue evidence="2">Whole animal</tissue>
    </source>
</reference>
<keyword evidence="3" id="KW-1185">Reference proteome</keyword>
<feature type="signal peptide" evidence="1">
    <location>
        <begin position="1"/>
        <end position="18"/>
    </location>
</feature>
<evidence type="ECO:0000313" key="3">
    <source>
        <dbReference type="Proteomes" id="UP001175271"/>
    </source>
</evidence>
<evidence type="ECO:0000256" key="1">
    <source>
        <dbReference type="SAM" id="SignalP"/>
    </source>
</evidence>
<evidence type="ECO:0000313" key="2">
    <source>
        <dbReference type="EMBL" id="KAK0413303.1"/>
    </source>
</evidence>
<comment type="caution">
    <text evidence="2">The sequence shown here is derived from an EMBL/GenBank/DDBJ whole genome shotgun (WGS) entry which is preliminary data.</text>
</comment>
<proteinExistence type="predicted"/>
<name>A0AA39HWA4_9BILA</name>
<dbReference type="Proteomes" id="UP001175271">
    <property type="component" value="Unassembled WGS sequence"/>
</dbReference>